<dbReference type="InterPro" id="IPR008981">
    <property type="entry name" value="FMuLV_rcpt-bd"/>
</dbReference>
<protein>
    <submittedName>
        <fullName evidence="4">Uncharacterized protein</fullName>
    </submittedName>
</protein>
<dbReference type="Proteomes" id="UP000002494">
    <property type="component" value="Chromosome 7"/>
</dbReference>
<keyword evidence="1" id="KW-0175">Coiled coil</keyword>
<organism evidence="4 5">
    <name type="scientific">Rattus norvegicus</name>
    <name type="common">Rat</name>
    <dbReference type="NCBI Taxonomy" id="10116"/>
    <lineage>
        <taxon>Eukaryota</taxon>
        <taxon>Metazoa</taxon>
        <taxon>Chordata</taxon>
        <taxon>Craniata</taxon>
        <taxon>Vertebrata</taxon>
        <taxon>Euteleostomi</taxon>
        <taxon>Mammalia</taxon>
        <taxon>Eutheria</taxon>
        <taxon>Euarchontoglires</taxon>
        <taxon>Glires</taxon>
        <taxon>Rodentia</taxon>
        <taxon>Myomorpha</taxon>
        <taxon>Muroidea</taxon>
        <taxon>Muridae</taxon>
        <taxon>Murinae</taxon>
        <taxon>Rattus</taxon>
    </lineage>
</organism>
<keyword evidence="2" id="KW-0812">Transmembrane</keyword>
<name>A0ABK0LME3_RAT</name>
<dbReference type="InterPro" id="IPR018154">
    <property type="entry name" value="TLV/ENV_coat_polyprotein"/>
</dbReference>
<accession>A0ABK0LME3</accession>
<evidence type="ECO:0000256" key="2">
    <source>
        <dbReference type="SAM" id="Phobius"/>
    </source>
</evidence>
<keyword evidence="2" id="KW-1133">Transmembrane helix</keyword>
<keyword evidence="5" id="KW-1185">Reference proteome</keyword>
<dbReference type="Ensembl" id="ENSRNOT00000164756.1">
    <property type="protein sequence ID" value="ENSRNOP00000109635.1"/>
    <property type="gene ID" value="ENSRNOG00000072127.1"/>
</dbReference>
<dbReference type="Ensembl" id="ENSRNOT00000157594.1">
    <property type="protein sequence ID" value="ENSRNOP00000106157.1"/>
    <property type="gene ID" value="ENSRNOG00000072127.1"/>
</dbReference>
<feature type="chain" id="PRO_5045020975" evidence="3">
    <location>
        <begin position="20"/>
        <end position="661"/>
    </location>
</feature>
<evidence type="ECO:0000313" key="5">
    <source>
        <dbReference type="Proteomes" id="UP000002494"/>
    </source>
</evidence>
<reference evidence="4" key="1">
    <citation type="journal article" date="2004" name="Nature">
        <title>Genome sequence of the Brown Norway rat yields insights into mammalian evolution.</title>
        <authorList>
            <consortium name="Rat Genome Sequencing Project Consortium"/>
            <person name="Gibbs R.A."/>
            <person name="Weinstock G.M."/>
            <person name="Metzker M.L."/>
            <person name="Muzny D.M."/>
            <person name="Sodergren E.J."/>
            <person name="Scherer S."/>
            <person name="Scott G."/>
            <person name="Steffen D."/>
            <person name="Worley K.C."/>
            <person name="Burch P.E."/>
            <person name="Okwuonu G."/>
            <person name="Hines S."/>
            <person name="Lewis L."/>
            <person name="Deramo C."/>
            <person name="Delgado O."/>
            <person name="Dugan-Rocha S."/>
            <person name="Miner G."/>
            <person name="Morgan M."/>
            <person name="Hawes A."/>
            <person name="Gill R."/>
            <person name="Holt R.A."/>
            <person name="Adams M.D."/>
            <person name="Amanatides P.G."/>
            <person name="Baden-Tillson H."/>
            <person name="Barnstead M."/>
            <person name="Chin S."/>
            <person name="Evans C.A."/>
            <person name="Ferriera S."/>
            <person name="Fosler C."/>
            <person name="Glodek A."/>
            <person name="Gu Z."/>
            <person name="Jennings D."/>
            <person name="Kraft C.L."/>
            <person name="Nguyen T."/>
            <person name="Pfannkoch C.M."/>
            <person name="Sitter C."/>
            <person name="Sutton G.G."/>
            <person name="Venter J.C."/>
            <person name="Woodage T."/>
            <person name="Smith D."/>
            <person name="Lee H.-M."/>
            <person name="Gustafson E."/>
            <person name="Cahill P."/>
            <person name="Kana A."/>
            <person name="Doucette-Stamm L."/>
            <person name="Weinstock K."/>
            <person name="Fechtel K."/>
            <person name="Weiss R.B."/>
            <person name="Dunn D.M."/>
            <person name="Green E.D."/>
            <person name="Blakesley R.W."/>
            <person name="Bouffard G.G."/>
            <person name="De Jong P.J."/>
            <person name="Osoegawa K."/>
            <person name="Zhu B."/>
            <person name="Marra M."/>
            <person name="Schein J."/>
            <person name="Bosdet I."/>
            <person name="Fjell C."/>
            <person name="Jones S."/>
            <person name="Krzywinski M."/>
            <person name="Mathewson C."/>
            <person name="Siddiqui A."/>
            <person name="Wye N."/>
            <person name="McPherson J."/>
            <person name="Zhao S."/>
            <person name="Fraser C.M."/>
            <person name="Shetty J."/>
            <person name="Shatsman S."/>
            <person name="Geer K."/>
            <person name="Chen Y."/>
            <person name="Abramzon S."/>
            <person name="Nierman W.C."/>
            <person name="Havlak P.H."/>
            <person name="Chen R."/>
            <person name="Durbin K.J."/>
            <person name="Egan A."/>
            <person name="Ren Y."/>
            <person name="Song X.-Z."/>
            <person name="Li B."/>
            <person name="Liu Y."/>
            <person name="Qin X."/>
            <person name="Cawley S."/>
            <person name="Cooney A.J."/>
            <person name="D'Souza L.M."/>
            <person name="Martin K."/>
            <person name="Wu J.Q."/>
            <person name="Gonzalez-Garay M.L."/>
            <person name="Jackson A.R."/>
            <person name="Kalafus K.J."/>
            <person name="McLeod M.P."/>
            <person name="Milosavljevic A."/>
            <person name="Virk D."/>
            <person name="Volkov A."/>
            <person name="Wheeler D.A."/>
            <person name="Zhang Z."/>
            <person name="Bailey J.A."/>
            <person name="Eichler E.E."/>
            <person name="Tuzun E."/>
            <person name="Birney E."/>
            <person name="Mongin E."/>
            <person name="Ureta-Vidal A."/>
            <person name="Woodwark C."/>
            <person name="Zdobnov E."/>
            <person name="Bork P."/>
            <person name="Suyama M."/>
            <person name="Torrents D."/>
            <person name="Alexandersson M."/>
            <person name="Trask B.J."/>
            <person name="Young J.M."/>
            <person name="Huang H."/>
            <person name="Wang H."/>
            <person name="Xing H."/>
            <person name="Daniels S."/>
            <person name="Gietzen D."/>
            <person name="Schmidt J."/>
            <person name="Stevens K."/>
            <person name="Vitt U."/>
            <person name="Wingrove J."/>
            <person name="Camara F."/>
            <person name="Mar Alba M."/>
            <person name="Abril J.F."/>
            <person name="Guigo R."/>
            <person name="Smit A."/>
            <person name="Dubchak I."/>
            <person name="Rubin E.M."/>
            <person name="Couronne O."/>
            <person name="Poliakov A."/>
            <person name="Huebner N."/>
            <person name="Ganten D."/>
            <person name="Goesele C."/>
            <person name="Hummel O."/>
            <person name="Kreitler T."/>
            <person name="Lee Y.-A."/>
            <person name="Monti J."/>
            <person name="Schulz H."/>
            <person name="Zimdahl H."/>
            <person name="Himmelbauer H."/>
            <person name="Lehrach H."/>
            <person name="Jacob H.J."/>
            <person name="Bromberg S."/>
            <person name="Gullings-Handley J."/>
            <person name="Jensen-Seaman M.I."/>
            <person name="Kwitek A.E."/>
            <person name="Lazar J."/>
            <person name="Pasko D."/>
            <person name="Tonellato P.J."/>
            <person name="Twigger S."/>
            <person name="Ponting C.P."/>
            <person name="Duarte J.M."/>
            <person name="Rice S."/>
            <person name="Goodstadt L."/>
            <person name="Beatson S.A."/>
            <person name="Emes R.D."/>
            <person name="Winter E.E."/>
            <person name="Webber C."/>
            <person name="Brandt P."/>
            <person name="Nyakatura G."/>
            <person name="Adetobi M."/>
            <person name="Chiaromonte F."/>
            <person name="Elnitski L."/>
            <person name="Eswara P."/>
            <person name="Hardison R.C."/>
            <person name="Hou M."/>
            <person name="Kolbe D."/>
            <person name="Makova K."/>
            <person name="Miller W."/>
            <person name="Nekrutenko A."/>
            <person name="Riemer C."/>
            <person name="Schwartz S."/>
            <person name="Taylor J."/>
            <person name="Yang S."/>
            <person name="Zhang Y."/>
            <person name="Lindpaintner K."/>
            <person name="Andrews T.D."/>
            <person name="Caccamo M."/>
            <person name="Clamp M."/>
            <person name="Clarke L."/>
            <person name="Curwen V."/>
            <person name="Durbin R.M."/>
            <person name="Eyras E."/>
            <person name="Searle S.M."/>
            <person name="Cooper G.M."/>
            <person name="Batzoglou S."/>
            <person name="Brudno M."/>
            <person name="Sidow A."/>
            <person name="Stone E.A."/>
            <person name="Payseur B.A."/>
            <person name="Bourque G."/>
            <person name="Lopez-Otin C."/>
            <person name="Puente X.S."/>
            <person name="Chakrabarti K."/>
            <person name="Chatterji S."/>
            <person name="Dewey C."/>
            <person name="Pachter L."/>
            <person name="Bray N."/>
            <person name="Yap V.B."/>
            <person name="Caspi A."/>
            <person name="Tesler G."/>
            <person name="Pevzner P.A."/>
            <person name="Haussler D."/>
            <person name="Roskin K.M."/>
            <person name="Baertsch R."/>
            <person name="Clawson H."/>
            <person name="Furey T.S."/>
            <person name="Hinrichs A.S."/>
            <person name="Karolchik D."/>
            <person name="Kent W.J."/>
            <person name="Rosenbloom K.R."/>
            <person name="Trumbower H."/>
            <person name="Weirauch M."/>
            <person name="Cooper D.N."/>
            <person name="Stenson P.D."/>
            <person name="Ma B."/>
            <person name="Brent M."/>
            <person name="Arumugam M."/>
            <person name="Shteynberg D."/>
            <person name="Copley R.R."/>
            <person name="Taylor M.S."/>
            <person name="Riethman H."/>
            <person name="Mudunuri U."/>
            <person name="Peterson J."/>
            <person name="Guyer M."/>
            <person name="Felsenfeld A."/>
            <person name="Old S."/>
            <person name="Mockrin S."/>
            <person name="Collins F.S."/>
        </authorList>
    </citation>
    <scope>NUCLEOTIDE SEQUENCE [LARGE SCALE GENOMIC DNA]</scope>
    <source>
        <strain evidence="4">Brown Norway</strain>
    </source>
</reference>
<feature type="coiled-coil region" evidence="1">
    <location>
        <begin position="498"/>
        <end position="525"/>
    </location>
</feature>
<reference evidence="4" key="4">
    <citation type="submission" date="2025-05" db="UniProtKB">
        <authorList>
            <consortium name="Ensembl"/>
        </authorList>
    </citation>
    <scope>IDENTIFICATION</scope>
    <source>
        <strain evidence="4">Brown Norway</strain>
    </source>
</reference>
<keyword evidence="2" id="KW-0472">Membrane</keyword>
<dbReference type="Gene3D" id="3.90.310.10">
    <property type="entry name" value="ENV polyprotein, receptor-binding domain"/>
    <property type="match status" value="1"/>
</dbReference>
<evidence type="ECO:0000256" key="3">
    <source>
        <dbReference type="SAM" id="SignalP"/>
    </source>
</evidence>
<evidence type="ECO:0000256" key="1">
    <source>
        <dbReference type="SAM" id="Coils"/>
    </source>
</evidence>
<evidence type="ECO:0000313" key="4">
    <source>
        <dbReference type="Ensembl" id="ENSRNOP00000106157.1"/>
    </source>
</evidence>
<feature type="signal peptide" evidence="3">
    <location>
        <begin position="1"/>
        <end position="19"/>
    </location>
</feature>
<dbReference type="CDD" id="cd09851">
    <property type="entry name" value="HTLV-1-like_HR1-HR2"/>
    <property type="match status" value="1"/>
</dbReference>
<sequence>MNGLWKGLLTLLSFASAAASPREMTSNKDPHSPQQLTWQVFSSTGDLVWSVTGKHPLWTWWPPLYPSWCKLAAGAPGWGLEHMAPDEVNDMLDFSPHLYTSPRFGGPGAVRAPPPKPDAGCRTPGARTELTKTPFYVCPKNRPLRSDMWKCGGESHFFCYYWGCETTGQTSWNPSSTWGSIDIKWAKGRVATLNITFTQMGKKYTKDWFQTRRWGLRLYVPGTDPGILLDIRLKVESISSKIIDPSAVLRNRRPLTKPRPKTTTTTTTTTLKPEVSTLAGGMTTGNYLAPHLPGAQERMFRLVQGAFQALNYSNPDLTSECWFCLSSSPPYYEGIAISANFTIDSNPEVCLYTNKPRLTLTEVSGEGTCVGKVPQSHRHLCRYVIPVDTTPSDVASYLIPPSGFWWACASGLTPCLADSVVNRLSDYCVMVQLVPRIYYLHSEELLSLYGQNPRTKREPISLTVAILLGLGVAAGVGTGSAALITGPQQLHQGLTALNTAISEDIEALEKSISHLEESLTSLSEVVLQNRRGLDLLFLKEGGLCAALREECCFYLDHSGTIKDSMAKLRERLDKRRRERETTDNWFQSWFNSSPWLTTLLSALAGPLIILLLLLTVGPYVINRLFAFIRERISAIQVLMLRQQYRAIRSEEPLDARFIIES</sequence>
<keyword evidence="3" id="KW-0732">Signal</keyword>
<dbReference type="GeneTree" id="ENSGT00690000102286"/>
<reference evidence="5" key="3">
    <citation type="submission" date="2024-01" db="EMBL/GenBank/DDBJ databases">
        <title>GRCr8: a new rat reference genome assembly contstructed from accurate long reads and long range scaffolding.</title>
        <authorList>
            <person name="Doris P.A."/>
            <person name="Kalbfleisch T."/>
            <person name="Li K."/>
            <person name="Howe K."/>
            <person name="Wood J."/>
        </authorList>
    </citation>
    <scope>NUCLEOTIDE SEQUENCE [LARGE SCALE GENOMIC DNA]</scope>
    <source>
        <strain evidence="5">Brown Norway</strain>
    </source>
</reference>
<dbReference type="Gene3D" id="1.10.287.210">
    <property type="match status" value="1"/>
</dbReference>
<dbReference type="SUPFAM" id="SSF49830">
    <property type="entry name" value="ENV polyprotein, receptor-binding domain"/>
    <property type="match status" value="1"/>
</dbReference>
<dbReference type="Ensembl" id="ENSRNOT00000142252.1">
    <property type="protein sequence ID" value="ENSRNOP00000109272.1"/>
    <property type="gene ID" value="ENSRNOG00000072127.1"/>
</dbReference>
<dbReference type="PANTHER" id="PTHR10424:SF82">
    <property type="entry name" value="ENVELOPE GLYCOPROTEIN-RELATED"/>
    <property type="match status" value="1"/>
</dbReference>
<dbReference type="PANTHER" id="PTHR10424">
    <property type="entry name" value="VIRAL ENVELOPE PROTEIN"/>
    <property type="match status" value="1"/>
</dbReference>
<proteinExistence type="predicted"/>
<reference evidence="5" key="2">
    <citation type="submission" date="2023-12" db="EMBL/GenBank/DDBJ databases">
        <authorList>
            <consortium name="Genome Reference Consortium"/>
            <person name="Doris P.A."/>
            <person name="Kalbfleisch T."/>
            <person name="Li K."/>
            <person name="Howe K."/>
            <person name="Wood J."/>
        </authorList>
    </citation>
    <scope>NUCLEOTIDE SEQUENCE [LARGE SCALE GENOMIC DNA]</scope>
    <source>
        <strain evidence="5">Brown Norway</strain>
    </source>
</reference>
<feature type="transmembrane region" description="Helical" evidence="2">
    <location>
        <begin position="595"/>
        <end position="621"/>
    </location>
</feature>
<dbReference type="SUPFAM" id="SSF58069">
    <property type="entry name" value="Virus ectodomain"/>
    <property type="match status" value="1"/>
</dbReference>
<dbReference type="Pfam" id="PF00429">
    <property type="entry name" value="TLV_coat"/>
    <property type="match status" value="1"/>
</dbReference>